<dbReference type="AlphaFoldDB" id="A0A848H8H2"/>
<dbReference type="Gene3D" id="3.40.50.1110">
    <property type="entry name" value="SGNH hydrolase"/>
    <property type="match status" value="1"/>
</dbReference>
<dbReference type="InterPro" id="IPR001087">
    <property type="entry name" value="GDSL"/>
</dbReference>
<dbReference type="InterPro" id="IPR051058">
    <property type="entry name" value="GDSL_Est/Lipase"/>
</dbReference>
<dbReference type="GO" id="GO:0016788">
    <property type="term" value="F:hydrolase activity, acting on ester bonds"/>
    <property type="evidence" value="ECO:0007669"/>
    <property type="project" value="InterPro"/>
</dbReference>
<protein>
    <submittedName>
        <fullName evidence="3">Phospholipase</fullName>
    </submittedName>
</protein>
<dbReference type="SUPFAM" id="SSF52266">
    <property type="entry name" value="SGNH hydrolase"/>
    <property type="match status" value="1"/>
</dbReference>
<dbReference type="EMBL" id="JABBFX010000001">
    <property type="protein sequence ID" value="NML43958.1"/>
    <property type="molecule type" value="Genomic_DNA"/>
</dbReference>
<dbReference type="PANTHER" id="PTHR45648">
    <property type="entry name" value="GDSL LIPASE/ACYLHYDROLASE FAMILY PROTEIN (AFU_ORTHOLOGUE AFUA_4G14700)"/>
    <property type="match status" value="1"/>
</dbReference>
<evidence type="ECO:0000256" key="2">
    <source>
        <dbReference type="SAM" id="SignalP"/>
    </source>
</evidence>
<reference evidence="3 4" key="1">
    <citation type="submission" date="2020-04" db="EMBL/GenBank/DDBJ databases">
        <title>Ramlibacter sp. G-1-2-2 isolated from soil.</title>
        <authorList>
            <person name="Dahal R.H."/>
        </authorList>
    </citation>
    <scope>NUCLEOTIDE SEQUENCE [LARGE SCALE GENOMIC DNA]</scope>
    <source>
        <strain evidence="3 4">G-1-2-2</strain>
    </source>
</reference>
<feature type="signal peptide" evidence="2">
    <location>
        <begin position="1"/>
        <end position="25"/>
    </location>
</feature>
<dbReference type="RefSeq" id="WP_169418132.1">
    <property type="nucleotide sequence ID" value="NZ_JABBFX010000001.1"/>
</dbReference>
<comment type="caution">
    <text evidence="3">The sequence shown here is derived from an EMBL/GenBank/DDBJ whole genome shotgun (WGS) entry which is preliminary data.</text>
</comment>
<keyword evidence="2" id="KW-0732">Signal</keyword>
<feature type="chain" id="PRO_5032445761" evidence="2">
    <location>
        <begin position="26"/>
        <end position="387"/>
    </location>
</feature>
<keyword evidence="1" id="KW-0378">Hydrolase</keyword>
<gene>
    <name evidence="3" type="ORF">HHL11_09370</name>
</gene>
<accession>A0A848H8H2</accession>
<dbReference type="PANTHER" id="PTHR45648:SF22">
    <property type="entry name" value="GDSL LIPASE_ACYLHYDROLASE FAMILY PROTEIN (AFU_ORTHOLOGUE AFUA_4G14700)"/>
    <property type="match status" value="1"/>
</dbReference>
<sequence>MQHTKYKLGLLALAASAAAILSACGGGGDPAGPRVAIARVVVAGDSLADVGTFGYKFTVQDSTNAAGFPIYPQIVAQNYGIASQCNFYKYTGTTFAANPTAGCTNFAIGGGRIVVPTAQGGATNPQTVPTQLATAATAMGGYSGTDLVLVDGGGNDAADLVTAYLGAATGAAGLANYQTFLAQQLDAATIAAALQQPNGGAVAAGLYMQKLADTYYAAFKASALDKGATHVAVLNVPDITLTPKFQAVLVGVTRAQGATAAATLQAAIRQWISGFNTELNAKVAGDARVAVVDFYADFTDEVNNPAAYGLTNATTPACPATGTDSSGLPTYDFPTCTSAALDAAPPAGLAAGWWHTWTFSDSFHPTPYGHHLLAASISRRLARAGWI</sequence>
<dbReference type="Proteomes" id="UP000541185">
    <property type="component" value="Unassembled WGS sequence"/>
</dbReference>
<keyword evidence="4" id="KW-1185">Reference proteome</keyword>
<evidence type="ECO:0000313" key="4">
    <source>
        <dbReference type="Proteomes" id="UP000541185"/>
    </source>
</evidence>
<name>A0A848H8H2_9BURK</name>
<organism evidence="3 4">
    <name type="scientific">Ramlibacter agri</name>
    <dbReference type="NCBI Taxonomy" id="2728837"/>
    <lineage>
        <taxon>Bacteria</taxon>
        <taxon>Pseudomonadati</taxon>
        <taxon>Pseudomonadota</taxon>
        <taxon>Betaproteobacteria</taxon>
        <taxon>Burkholderiales</taxon>
        <taxon>Comamonadaceae</taxon>
        <taxon>Ramlibacter</taxon>
    </lineage>
</organism>
<proteinExistence type="predicted"/>
<dbReference type="PROSITE" id="PS51257">
    <property type="entry name" value="PROKAR_LIPOPROTEIN"/>
    <property type="match status" value="1"/>
</dbReference>
<dbReference type="InterPro" id="IPR036514">
    <property type="entry name" value="SGNH_hydro_sf"/>
</dbReference>
<dbReference type="Pfam" id="PF00657">
    <property type="entry name" value="Lipase_GDSL"/>
    <property type="match status" value="1"/>
</dbReference>
<evidence type="ECO:0000256" key="1">
    <source>
        <dbReference type="ARBA" id="ARBA00022801"/>
    </source>
</evidence>
<evidence type="ECO:0000313" key="3">
    <source>
        <dbReference type="EMBL" id="NML43958.1"/>
    </source>
</evidence>